<evidence type="ECO:0000256" key="10">
    <source>
        <dbReference type="ARBA" id="ARBA00023175"/>
    </source>
</evidence>
<keyword evidence="4" id="KW-0493">Microtubule</keyword>
<proteinExistence type="inferred from homology"/>
<evidence type="ECO:0000256" key="7">
    <source>
        <dbReference type="ARBA" id="ARBA00022840"/>
    </source>
</evidence>
<comment type="similarity">
    <text evidence="2">Belongs to the dynein heavy chain family.</text>
</comment>
<protein>
    <submittedName>
        <fullName evidence="16">DHC_N1 domain-containing protein</fullName>
    </submittedName>
</protein>
<feature type="coiled-coil region" evidence="12">
    <location>
        <begin position="565"/>
        <end position="633"/>
    </location>
</feature>
<dbReference type="WBParaSite" id="Csp11.Scaffold456.g1356.t1">
    <property type="protein sequence ID" value="Csp11.Scaffold456.g1356.t1"/>
    <property type="gene ID" value="Csp11.Scaffold456.g1356"/>
</dbReference>
<dbReference type="STRING" id="1561998.A0A1I7T0Z1"/>
<dbReference type="eggNOG" id="KOG3595">
    <property type="taxonomic scope" value="Eukaryota"/>
</dbReference>
<evidence type="ECO:0000256" key="9">
    <source>
        <dbReference type="ARBA" id="ARBA00023054"/>
    </source>
</evidence>
<keyword evidence="10" id="KW-0505">Motor protein</keyword>
<evidence type="ECO:0000313" key="15">
    <source>
        <dbReference type="Proteomes" id="UP000095282"/>
    </source>
</evidence>
<dbReference type="Pfam" id="PF08393">
    <property type="entry name" value="DHC_N2"/>
    <property type="match status" value="1"/>
</dbReference>
<evidence type="ECO:0000256" key="8">
    <source>
        <dbReference type="ARBA" id="ARBA00023017"/>
    </source>
</evidence>
<dbReference type="GO" id="GO:0005524">
    <property type="term" value="F:ATP binding"/>
    <property type="evidence" value="ECO:0007669"/>
    <property type="project" value="UniProtKB-KW"/>
</dbReference>
<evidence type="ECO:0000256" key="6">
    <source>
        <dbReference type="ARBA" id="ARBA00022741"/>
    </source>
</evidence>
<dbReference type="GO" id="GO:0045505">
    <property type="term" value="F:dynein intermediate chain binding"/>
    <property type="evidence" value="ECO:0007669"/>
    <property type="project" value="InterPro"/>
</dbReference>
<organism evidence="15 16">
    <name type="scientific">Caenorhabditis tropicalis</name>
    <dbReference type="NCBI Taxonomy" id="1561998"/>
    <lineage>
        <taxon>Eukaryota</taxon>
        <taxon>Metazoa</taxon>
        <taxon>Ecdysozoa</taxon>
        <taxon>Nematoda</taxon>
        <taxon>Chromadorea</taxon>
        <taxon>Rhabditida</taxon>
        <taxon>Rhabditina</taxon>
        <taxon>Rhabditomorpha</taxon>
        <taxon>Rhabditoidea</taxon>
        <taxon>Rhabditidae</taxon>
        <taxon>Peloderinae</taxon>
        <taxon>Caenorhabditis</taxon>
    </lineage>
</organism>
<comment type="subcellular location">
    <subcellularLocation>
        <location evidence="1">Cytoplasm</location>
        <location evidence="1">Cytoskeleton</location>
    </subcellularLocation>
</comment>
<reference evidence="16" key="1">
    <citation type="submission" date="2016-11" db="UniProtKB">
        <authorList>
            <consortium name="WormBaseParasite"/>
        </authorList>
    </citation>
    <scope>IDENTIFICATION</scope>
</reference>
<dbReference type="InterPro" id="IPR042222">
    <property type="entry name" value="Dynein_2_N"/>
</dbReference>
<dbReference type="Gene3D" id="1.10.287.2620">
    <property type="match status" value="1"/>
</dbReference>
<sequence length="1555" mass="178832">MDSGNESTTAIQQNLKTATEGDVKEYVLQLVTSSFGLSPKDQATLDVELTSAVSYLTDFINEADKNVLVVDRAVAREQGDQPAGAESGGEESLPATFQVHDGLFVADRGQAMIFVKQSNIIEAEKKIATQVFAFPLNGGSAWEQLHFLMSRVLNPYCKSFINQSGRGERDGDKLAPTVQKCFTEAEAALLHLQQNIDIPEINLVINQSILDAIEKAGRENRRARIEDLGDIVEDTSFLNALQAGCNRWVKEIRKVTQLERDPSSGTSLQEMTFWLNLERALLKIAQKRDGEEVTLTLEALKCGKRFHATVGFDSDTGLKQKLSVVQDYNTLMKDFPLSELVSATDVPKLTHAITGIFLHLRKLRSTKYPLQRALRLVEAISRDLNSQLLKVLSGYSLMHAPIAEFNDILTQCQSLFSKWDDEYDKFIALLRDINKKNEMILRNFLGKQHEQFRTVIERVLRPVGNASSRAKEEFMVESGEGEKSPDEQVDIAYEFLKNVDFLDVDSPAWENAYKRYEDQIGVVETAITTRLKSQLESSRNSNEMFSIFSRYNALFIRPRIRGAIYEYQTRLINRVKDDINKLQERFTKARGEQGVKIMQTAGLPPFSAKIMWIRNFERQLQRYMKRVEDVLGKQWENHVDGRQLKADGDNFKVKLNTQPMFEEWVETIQSQNWTLPNKILTVERVQVDGRMQLQLKVNYHLDSLVLYKEVSHLKAMGFRVPLKIVNWAHQANQMHPSATALIEATRTFASVNAALASVQGVDSLLASYKKDIQTQLLEGATLGWDSYKVDQYQLKLAETVNTYQERCEELLNVVRIVNADLNVLKSCRYDKETIENLLASIQKGVDHLSLGNYSNLAQWVNTLDRQIEVILARRVEDAIRVWTLVLSQSEELEELRERQVVLPTVKNVVVELCMTAQTLYISPSTRETREKILEQLYEWHSVCTAQTRISGKRFQMVMNEEIEPETYHNILNVMPEGQACLEKAYDCVNGIMSELEEYLSEWLSYQSLWVLQAEQLFEMLGTSLSKWMKTLMEIRKGRLVFDTQDTRKAIFPVSVEYGKAQQKILFKYDYWNKEMLVKFAAVVGDEMQKFYNSVSKWRNVLETQSVDGGSTSDTIGLISFVQSLKKQTKAGQDAVDLYRSSQRLLNQQRYQFPAQWLYSENVEGEWSAFVEILSLRDASIQTQMMNLQSKFAQEDELVEKRTGETLAEWNKNKPVEGSQRPLDALNVISAYEAKLNKLTEERNKMRKARVALDLSDSAHAPSERDKLSVATEELAAMKEVWKALQPVYTGIDEAKEKTWLSVQPRKIRQSLDELANQLKQLPSKCRTYQSYEHVKAMLNTYGKMNTLIADLKSEALKERHWHQMMKEMRVNWNLSDLTLGQVWDADISRHEQAIQKIILVARGEMALEEFLREMREYWQNYEVELVNYQNKTRLIKGWDDLFNKLKEHQNSLSAMKLSPYYKQFEESAQSWDEKLNKINAMFDVWIDVQRRWVYLEGLFSGSAEIATLLPFESSRFATITTDVLALMKKFLLLPVFWMSSTCKERNVSSKDLLIC</sequence>
<keyword evidence="7" id="KW-0067">ATP-binding</keyword>
<keyword evidence="15" id="KW-1185">Reference proteome</keyword>
<dbReference type="GO" id="GO:0005858">
    <property type="term" value="C:axonemal dynein complex"/>
    <property type="evidence" value="ECO:0007669"/>
    <property type="project" value="TreeGrafter"/>
</dbReference>
<dbReference type="PANTHER" id="PTHR46532">
    <property type="entry name" value="MALE FERTILITY FACTOR KL5"/>
    <property type="match status" value="1"/>
</dbReference>
<dbReference type="Gene3D" id="1.20.140.100">
    <property type="entry name" value="Dynein heavy chain, N-terminal domain 2"/>
    <property type="match status" value="1"/>
</dbReference>
<evidence type="ECO:0000256" key="3">
    <source>
        <dbReference type="ARBA" id="ARBA00022490"/>
    </source>
</evidence>
<dbReference type="GO" id="GO:0007018">
    <property type="term" value="P:microtubule-based movement"/>
    <property type="evidence" value="ECO:0007669"/>
    <property type="project" value="InterPro"/>
</dbReference>
<evidence type="ECO:0000259" key="13">
    <source>
        <dbReference type="Pfam" id="PF08385"/>
    </source>
</evidence>
<feature type="domain" description="Dynein heavy chain tail" evidence="13">
    <location>
        <begin position="238"/>
        <end position="792"/>
    </location>
</feature>
<name>A0A1I7T0Z1_9PELO</name>
<accession>A0A1I7T0Z1</accession>
<keyword evidence="3" id="KW-0963">Cytoplasm</keyword>
<dbReference type="Pfam" id="PF08385">
    <property type="entry name" value="DHC_N1"/>
    <property type="match status" value="1"/>
</dbReference>
<keyword evidence="8" id="KW-0243">Dynein</keyword>
<evidence type="ECO:0000256" key="5">
    <source>
        <dbReference type="ARBA" id="ARBA00022737"/>
    </source>
</evidence>
<evidence type="ECO:0000256" key="2">
    <source>
        <dbReference type="ARBA" id="ARBA00008887"/>
    </source>
</evidence>
<dbReference type="InterPro" id="IPR013602">
    <property type="entry name" value="Dynein_heavy_linker"/>
</dbReference>
<dbReference type="Proteomes" id="UP000095282">
    <property type="component" value="Unplaced"/>
</dbReference>
<evidence type="ECO:0000313" key="16">
    <source>
        <dbReference type="WBParaSite" id="Csp11.Scaffold456.g1356.t1"/>
    </source>
</evidence>
<dbReference type="InterPro" id="IPR013594">
    <property type="entry name" value="Dynein_heavy_tail"/>
</dbReference>
<keyword evidence="5" id="KW-0677">Repeat</keyword>
<keyword evidence="9 12" id="KW-0175">Coiled coil</keyword>
<evidence type="ECO:0000256" key="12">
    <source>
        <dbReference type="SAM" id="Coils"/>
    </source>
</evidence>
<evidence type="ECO:0000259" key="14">
    <source>
        <dbReference type="Pfam" id="PF08393"/>
    </source>
</evidence>
<evidence type="ECO:0000256" key="1">
    <source>
        <dbReference type="ARBA" id="ARBA00004245"/>
    </source>
</evidence>
<keyword evidence="11" id="KW-0206">Cytoskeleton</keyword>
<dbReference type="PANTHER" id="PTHR46532:SF4">
    <property type="entry name" value="AAA+ ATPASE DOMAIN-CONTAINING PROTEIN"/>
    <property type="match status" value="1"/>
</dbReference>
<feature type="domain" description="Dynein heavy chain linker" evidence="14">
    <location>
        <begin position="1270"/>
        <end position="1534"/>
    </location>
</feature>
<dbReference type="GO" id="GO:0005874">
    <property type="term" value="C:microtubule"/>
    <property type="evidence" value="ECO:0007669"/>
    <property type="project" value="UniProtKB-KW"/>
</dbReference>
<dbReference type="InterPro" id="IPR026983">
    <property type="entry name" value="DHC"/>
</dbReference>
<dbReference type="GO" id="GO:0051959">
    <property type="term" value="F:dynein light intermediate chain binding"/>
    <property type="evidence" value="ECO:0007669"/>
    <property type="project" value="InterPro"/>
</dbReference>
<keyword evidence="6" id="KW-0547">Nucleotide-binding</keyword>
<dbReference type="FunFam" id="1.10.287.2620:FF:000001">
    <property type="entry name" value="Cytoplasmic dynein heavy chain 1"/>
    <property type="match status" value="1"/>
</dbReference>
<evidence type="ECO:0000256" key="4">
    <source>
        <dbReference type="ARBA" id="ARBA00022701"/>
    </source>
</evidence>
<evidence type="ECO:0000256" key="11">
    <source>
        <dbReference type="ARBA" id="ARBA00023212"/>
    </source>
</evidence>